<dbReference type="GO" id="GO:0006508">
    <property type="term" value="P:proteolysis"/>
    <property type="evidence" value="ECO:0007669"/>
    <property type="project" value="UniProtKB-KW"/>
</dbReference>
<dbReference type="InterPro" id="IPR006741">
    <property type="entry name" value="AgrB"/>
</dbReference>
<evidence type="ECO:0000256" key="5">
    <source>
        <dbReference type="ARBA" id="ARBA00022801"/>
    </source>
</evidence>
<evidence type="ECO:0000256" key="8">
    <source>
        <dbReference type="SAM" id="Phobius"/>
    </source>
</evidence>
<evidence type="ECO:0000256" key="2">
    <source>
        <dbReference type="ARBA" id="ARBA00022654"/>
    </source>
</evidence>
<reference evidence="9 10" key="1">
    <citation type="submission" date="2016-10" db="EMBL/GenBank/DDBJ databases">
        <authorList>
            <person name="de Groot N.N."/>
        </authorList>
    </citation>
    <scope>NUCLEOTIDE SEQUENCE [LARGE SCALE GENOMIC DNA]</scope>
    <source>
        <strain evidence="9 10">ML2</strain>
    </source>
</reference>
<sequence>MATRIAEVITLRLSLEKEKQSVIRYGLIGMLQILTLFFMTVIMGLLTKTLYESIVVFLAVGFIRKSTGGAHAKTMGGCNSVSILSIAILAITSRYFLGVPIDLIMNIGITTIVFLISFYIFYLRVPVDSPNKPIVNPEKIRRLRRESFGKLILLMILTIIAFLAATEVERLYSIASSLRVAVLWQTFTLTNRGGAVLATADTMVGEFFNQVQQRVRRGH</sequence>
<feature type="transmembrane region" description="Helical" evidence="8">
    <location>
        <begin position="103"/>
        <end position="127"/>
    </location>
</feature>
<feature type="transmembrane region" description="Helical" evidence="8">
    <location>
        <begin position="78"/>
        <end position="97"/>
    </location>
</feature>
<dbReference type="GO" id="GO:0016020">
    <property type="term" value="C:membrane"/>
    <property type="evidence" value="ECO:0007669"/>
    <property type="project" value="InterPro"/>
</dbReference>
<dbReference type="EMBL" id="FOVK01000005">
    <property type="protein sequence ID" value="SFN80548.1"/>
    <property type="molecule type" value="Genomic_DNA"/>
</dbReference>
<dbReference type="AlphaFoldDB" id="A0A1I5C0Q1"/>
<evidence type="ECO:0000313" key="9">
    <source>
        <dbReference type="EMBL" id="SFN80548.1"/>
    </source>
</evidence>
<dbReference type="GO" id="GO:0008233">
    <property type="term" value="F:peptidase activity"/>
    <property type="evidence" value="ECO:0007669"/>
    <property type="project" value="UniProtKB-KW"/>
</dbReference>
<keyword evidence="4 8" id="KW-0812">Transmembrane</keyword>
<evidence type="ECO:0000256" key="3">
    <source>
        <dbReference type="ARBA" id="ARBA00022670"/>
    </source>
</evidence>
<keyword evidence="7 8" id="KW-0472">Membrane</keyword>
<dbReference type="GO" id="GO:0009372">
    <property type="term" value="P:quorum sensing"/>
    <property type="evidence" value="ECO:0007669"/>
    <property type="project" value="UniProtKB-KW"/>
</dbReference>
<feature type="transmembrane region" description="Helical" evidence="8">
    <location>
        <begin position="148"/>
        <end position="166"/>
    </location>
</feature>
<keyword evidence="2" id="KW-0673">Quorum sensing</keyword>
<gene>
    <name evidence="9" type="ORF">SAMN04488695_105158</name>
</gene>
<keyword evidence="5" id="KW-0378">Hydrolase</keyword>
<evidence type="ECO:0000313" key="10">
    <source>
        <dbReference type="Proteomes" id="UP000181899"/>
    </source>
</evidence>
<name>A0A1I5C0Q1_9CLOT</name>
<dbReference type="Pfam" id="PF04647">
    <property type="entry name" value="AgrB"/>
    <property type="match status" value="1"/>
</dbReference>
<evidence type="ECO:0000256" key="7">
    <source>
        <dbReference type="ARBA" id="ARBA00023136"/>
    </source>
</evidence>
<keyword evidence="10" id="KW-1185">Reference proteome</keyword>
<proteinExistence type="predicted"/>
<dbReference type="Proteomes" id="UP000181899">
    <property type="component" value="Unassembled WGS sequence"/>
</dbReference>
<evidence type="ECO:0000256" key="6">
    <source>
        <dbReference type="ARBA" id="ARBA00022989"/>
    </source>
</evidence>
<organism evidence="9 10">
    <name type="scientific">Proteiniclasticum ruminis</name>
    <dbReference type="NCBI Taxonomy" id="398199"/>
    <lineage>
        <taxon>Bacteria</taxon>
        <taxon>Bacillati</taxon>
        <taxon>Bacillota</taxon>
        <taxon>Clostridia</taxon>
        <taxon>Eubacteriales</taxon>
        <taxon>Clostridiaceae</taxon>
        <taxon>Proteiniclasticum</taxon>
    </lineage>
</organism>
<keyword evidence="1" id="KW-1003">Cell membrane</keyword>
<dbReference type="RefSeq" id="WP_074912110.1">
    <property type="nucleotide sequence ID" value="NZ_FOVK01000005.1"/>
</dbReference>
<evidence type="ECO:0000256" key="4">
    <source>
        <dbReference type="ARBA" id="ARBA00022692"/>
    </source>
</evidence>
<feature type="transmembrane region" description="Helical" evidence="8">
    <location>
        <begin position="22"/>
        <end position="43"/>
    </location>
</feature>
<feature type="transmembrane region" description="Helical" evidence="8">
    <location>
        <begin position="49"/>
        <end position="66"/>
    </location>
</feature>
<dbReference type="SMART" id="SM00793">
    <property type="entry name" value="AgrB"/>
    <property type="match status" value="1"/>
</dbReference>
<evidence type="ECO:0000256" key="1">
    <source>
        <dbReference type="ARBA" id="ARBA00022475"/>
    </source>
</evidence>
<protein>
    <submittedName>
        <fullName evidence="9">Accessory gene regulator protein AgrB</fullName>
    </submittedName>
</protein>
<accession>A0A1I5C0Q1</accession>
<keyword evidence="6 8" id="KW-1133">Transmembrane helix</keyword>
<keyword evidence="3" id="KW-0645">Protease</keyword>